<comment type="caution">
    <text evidence="4">The sequence shown here is derived from an EMBL/GenBank/DDBJ whole genome shotgun (WGS) entry which is preliminary data.</text>
</comment>
<evidence type="ECO:0000256" key="3">
    <source>
        <dbReference type="ARBA" id="ARBA00023002"/>
    </source>
</evidence>
<accession>A0A438NEU2</accession>
<dbReference type="OrthoDB" id="5371740at2759"/>
<dbReference type="InterPro" id="IPR020904">
    <property type="entry name" value="Sc_DH/Rdtase_CS"/>
</dbReference>
<dbReference type="GO" id="GO:0016491">
    <property type="term" value="F:oxidoreductase activity"/>
    <property type="evidence" value="ECO:0007669"/>
    <property type="project" value="UniProtKB-KW"/>
</dbReference>
<dbReference type="PROSITE" id="PS00061">
    <property type="entry name" value="ADH_SHORT"/>
    <property type="match status" value="1"/>
</dbReference>
<comment type="similarity">
    <text evidence="1">Belongs to the short-chain dehydrogenases/reductases (SDR) family.</text>
</comment>
<dbReference type="InterPro" id="IPR002347">
    <property type="entry name" value="SDR_fam"/>
</dbReference>
<keyword evidence="3" id="KW-0560">Oxidoreductase</keyword>
<evidence type="ECO:0000256" key="2">
    <source>
        <dbReference type="ARBA" id="ARBA00022857"/>
    </source>
</evidence>
<dbReference type="Proteomes" id="UP000288859">
    <property type="component" value="Unassembled WGS sequence"/>
</dbReference>
<dbReference type="InterPro" id="IPR036291">
    <property type="entry name" value="NAD(P)-bd_dom_sf"/>
</dbReference>
<dbReference type="AlphaFoldDB" id="A0A438NEU2"/>
<dbReference type="SUPFAM" id="SSF51735">
    <property type="entry name" value="NAD(P)-binding Rossmann-fold domains"/>
    <property type="match status" value="1"/>
</dbReference>
<evidence type="ECO:0000313" key="4">
    <source>
        <dbReference type="EMBL" id="RVX74256.1"/>
    </source>
</evidence>
<evidence type="ECO:0000256" key="1">
    <source>
        <dbReference type="ARBA" id="ARBA00006484"/>
    </source>
</evidence>
<keyword evidence="2" id="KW-0521">NADP</keyword>
<dbReference type="Pfam" id="PF00106">
    <property type="entry name" value="adh_short"/>
    <property type="match status" value="1"/>
</dbReference>
<proteinExistence type="inferred from homology"/>
<dbReference type="PANTHER" id="PTHR43180">
    <property type="entry name" value="3-OXOACYL-(ACYL-CARRIER-PROTEIN) REDUCTASE (AFU_ORTHOLOGUE AFUA_6G11210)"/>
    <property type="match status" value="1"/>
</dbReference>
<dbReference type="Gene3D" id="3.40.50.720">
    <property type="entry name" value="NAD(P)-binding Rossmann-like Domain"/>
    <property type="match status" value="1"/>
</dbReference>
<organism evidence="4 5">
    <name type="scientific">Exophiala mesophila</name>
    <name type="common">Black yeast-like fungus</name>
    <dbReference type="NCBI Taxonomy" id="212818"/>
    <lineage>
        <taxon>Eukaryota</taxon>
        <taxon>Fungi</taxon>
        <taxon>Dikarya</taxon>
        <taxon>Ascomycota</taxon>
        <taxon>Pezizomycotina</taxon>
        <taxon>Eurotiomycetes</taxon>
        <taxon>Chaetothyriomycetidae</taxon>
        <taxon>Chaetothyriales</taxon>
        <taxon>Herpotrichiellaceae</taxon>
        <taxon>Exophiala</taxon>
    </lineage>
</organism>
<dbReference type="VEuPathDB" id="FungiDB:PV10_01139"/>
<name>A0A438NEU2_EXOME</name>
<protein>
    <recommendedName>
        <fullName evidence="6">15-hydroxyprostaglandin dehydrogenase</fullName>
    </recommendedName>
</protein>
<sequence>MAAPVAIVTGGSSGIGEALVEHLLTLGWKVVVADIQSSKHSSRNVLYIETDISSWEQQSDMFARAYAWGKRLDFCALNAAADDRDSIFNSLSHDVNAPPSEPDTRCFKVNDIGTYYGIKLAAHYMTIPSQEGGKPKTGGKIVVTSSGGGLFPIPAIPQYTASKHALVGLVRALARNPASLAANVRINAVCPAIVATPGLPPGLVERLPADQITPMSTIMKCFDECADLAGAGDEDWVERGRSGETVEGNVHELIWHTPPQRPQGGNSKFVRESGVVAVAEAYKLKPS</sequence>
<dbReference type="PRINTS" id="PR00081">
    <property type="entry name" value="GDHRDH"/>
</dbReference>
<reference evidence="4 5" key="1">
    <citation type="submission" date="2017-03" db="EMBL/GenBank/DDBJ databases">
        <title>Genomes of endolithic fungi from Antarctica.</title>
        <authorList>
            <person name="Coleine C."/>
            <person name="Masonjones S."/>
            <person name="Stajich J.E."/>
        </authorList>
    </citation>
    <scope>NUCLEOTIDE SEQUENCE [LARGE SCALE GENOMIC DNA]</scope>
    <source>
        <strain evidence="4 5">CCFEE 6314</strain>
    </source>
</reference>
<dbReference type="PANTHER" id="PTHR43180:SF33">
    <property type="entry name" value="15-HYDROXYPROSTAGLANDIN DEHYDROGENASE [NAD(+)]-LIKE"/>
    <property type="match status" value="1"/>
</dbReference>
<dbReference type="EMBL" id="NAJM01000005">
    <property type="protein sequence ID" value="RVX74256.1"/>
    <property type="molecule type" value="Genomic_DNA"/>
</dbReference>
<evidence type="ECO:0008006" key="6">
    <source>
        <dbReference type="Google" id="ProtNLM"/>
    </source>
</evidence>
<evidence type="ECO:0000313" key="5">
    <source>
        <dbReference type="Proteomes" id="UP000288859"/>
    </source>
</evidence>
<gene>
    <name evidence="4" type="ORF">B0A52_02088</name>
</gene>